<dbReference type="InterPro" id="IPR007353">
    <property type="entry name" value="DUF421"/>
</dbReference>
<dbReference type="PANTHER" id="PTHR34582">
    <property type="entry name" value="UPF0702 TRANSMEMBRANE PROTEIN YCAP"/>
    <property type="match status" value="1"/>
</dbReference>
<dbReference type="RefSeq" id="WP_380043996.1">
    <property type="nucleotide sequence ID" value="NZ_JBHLTC010000005.1"/>
</dbReference>
<feature type="transmembrane region" description="Helical" evidence="7">
    <location>
        <begin position="64"/>
        <end position="83"/>
    </location>
</feature>
<evidence type="ECO:0000256" key="1">
    <source>
        <dbReference type="ARBA" id="ARBA00004651"/>
    </source>
</evidence>
<evidence type="ECO:0000256" key="5">
    <source>
        <dbReference type="ARBA" id="ARBA00022989"/>
    </source>
</evidence>
<proteinExistence type="inferred from homology"/>
<keyword evidence="3" id="KW-1003">Cell membrane</keyword>
<dbReference type="Pfam" id="PF20730">
    <property type="entry name" value="YetF_N"/>
    <property type="match status" value="1"/>
</dbReference>
<evidence type="ECO:0000259" key="10">
    <source>
        <dbReference type="Pfam" id="PF20730"/>
    </source>
</evidence>
<feature type="transmembrane region" description="Helical" evidence="7">
    <location>
        <begin position="12"/>
        <end position="31"/>
    </location>
</feature>
<keyword evidence="5 7" id="KW-1133">Transmembrane helix</keyword>
<gene>
    <name evidence="11" type="ORF">ACFFGN_04435</name>
</gene>
<feature type="domain" description="YetF C-terminal" evidence="8">
    <location>
        <begin position="88"/>
        <end position="156"/>
    </location>
</feature>
<dbReference type="Pfam" id="PF12680">
    <property type="entry name" value="SnoaL_2"/>
    <property type="match status" value="1"/>
</dbReference>
<keyword evidence="4 7" id="KW-0812">Transmembrane</keyword>
<dbReference type="InterPro" id="IPR037401">
    <property type="entry name" value="SnoaL-like"/>
</dbReference>
<evidence type="ECO:0000256" key="7">
    <source>
        <dbReference type="SAM" id="Phobius"/>
    </source>
</evidence>
<evidence type="ECO:0000256" key="3">
    <source>
        <dbReference type="ARBA" id="ARBA00022475"/>
    </source>
</evidence>
<comment type="similarity">
    <text evidence="2">Belongs to the UPF0702 family.</text>
</comment>
<dbReference type="Pfam" id="PF04239">
    <property type="entry name" value="DUF421"/>
    <property type="match status" value="1"/>
</dbReference>
<dbReference type="Proteomes" id="UP001589890">
    <property type="component" value="Unassembled WGS sequence"/>
</dbReference>
<evidence type="ECO:0000313" key="12">
    <source>
        <dbReference type="Proteomes" id="UP001589890"/>
    </source>
</evidence>
<dbReference type="Gene3D" id="3.30.240.20">
    <property type="entry name" value="bsu07140 like domains"/>
    <property type="match status" value="1"/>
</dbReference>
<evidence type="ECO:0000259" key="9">
    <source>
        <dbReference type="Pfam" id="PF12680"/>
    </source>
</evidence>
<dbReference type="PANTHER" id="PTHR34582:SF6">
    <property type="entry name" value="UPF0702 TRANSMEMBRANE PROTEIN YCAP"/>
    <property type="match status" value="1"/>
</dbReference>
<feature type="transmembrane region" description="Helical" evidence="7">
    <location>
        <begin position="38"/>
        <end position="58"/>
    </location>
</feature>
<comment type="subcellular location">
    <subcellularLocation>
        <location evidence="1">Cell membrane</location>
        <topology evidence="1">Multi-pass membrane protein</topology>
    </subcellularLocation>
</comment>
<evidence type="ECO:0000256" key="6">
    <source>
        <dbReference type="ARBA" id="ARBA00023136"/>
    </source>
</evidence>
<evidence type="ECO:0000256" key="2">
    <source>
        <dbReference type="ARBA" id="ARBA00006448"/>
    </source>
</evidence>
<dbReference type="SUPFAM" id="SSF54427">
    <property type="entry name" value="NTF2-like"/>
    <property type="match status" value="1"/>
</dbReference>
<name>A0ABV6QF83_9ACTN</name>
<dbReference type="InterPro" id="IPR032710">
    <property type="entry name" value="NTF2-like_dom_sf"/>
</dbReference>
<sequence>MWFHAWPELARVALVGVTAYGSLVLILRLSGKRTLSKLNAFDFVVTVALGSTLATILLSKDVSYTEGVLALAVLALMQLAVSWTGTRVPAIQRAVSAKGTLLLADGELLDDALKDQRVSSDQVCQAVRAAGLGSLGDVGAVVLETDGSLSVVPAGNIADASALRGLTASGLKLHEPRKDRPPDGSRPTSAVIEAHLHCRRSRDVESDLSCNYSHDVVLLSAEGVNRGHDGVRRLAGILHSYLDHNGEWSCVRLQIDGEIAVLQWRGTGPGLRIHDGVDTFVVRDGRIVAQTIHYSTRDGTPA</sequence>
<dbReference type="EMBL" id="JBHLTC010000005">
    <property type="protein sequence ID" value="MFC0623296.1"/>
    <property type="molecule type" value="Genomic_DNA"/>
</dbReference>
<feature type="domain" description="SnoaL-like" evidence="9">
    <location>
        <begin position="194"/>
        <end position="289"/>
    </location>
</feature>
<feature type="domain" description="YetF-like N-terminal transmembrane" evidence="10">
    <location>
        <begin position="20"/>
        <end position="83"/>
    </location>
</feature>
<dbReference type="Gene3D" id="3.10.450.50">
    <property type="match status" value="1"/>
</dbReference>
<reference evidence="11 12" key="1">
    <citation type="submission" date="2024-09" db="EMBL/GenBank/DDBJ databases">
        <authorList>
            <person name="Sun Q."/>
            <person name="Mori K."/>
        </authorList>
    </citation>
    <scope>NUCLEOTIDE SEQUENCE [LARGE SCALE GENOMIC DNA]</scope>
    <source>
        <strain evidence="11 12">CGMCC 1.15906</strain>
    </source>
</reference>
<evidence type="ECO:0000259" key="8">
    <source>
        <dbReference type="Pfam" id="PF04239"/>
    </source>
</evidence>
<protein>
    <submittedName>
        <fullName evidence="11">YetF domain-containing protein</fullName>
    </submittedName>
</protein>
<dbReference type="InterPro" id="IPR048454">
    <property type="entry name" value="YetF_N"/>
</dbReference>
<comment type="caution">
    <text evidence="11">The sequence shown here is derived from an EMBL/GenBank/DDBJ whole genome shotgun (WGS) entry which is preliminary data.</text>
</comment>
<evidence type="ECO:0000256" key="4">
    <source>
        <dbReference type="ARBA" id="ARBA00022692"/>
    </source>
</evidence>
<keyword evidence="12" id="KW-1185">Reference proteome</keyword>
<organism evidence="11 12">
    <name type="scientific">Kribbella deserti</name>
    <dbReference type="NCBI Taxonomy" id="1926257"/>
    <lineage>
        <taxon>Bacteria</taxon>
        <taxon>Bacillati</taxon>
        <taxon>Actinomycetota</taxon>
        <taxon>Actinomycetes</taxon>
        <taxon>Propionibacteriales</taxon>
        <taxon>Kribbellaceae</taxon>
        <taxon>Kribbella</taxon>
    </lineage>
</organism>
<evidence type="ECO:0000313" key="11">
    <source>
        <dbReference type="EMBL" id="MFC0623296.1"/>
    </source>
</evidence>
<keyword evidence="6 7" id="KW-0472">Membrane</keyword>
<accession>A0ABV6QF83</accession>
<dbReference type="InterPro" id="IPR023090">
    <property type="entry name" value="UPF0702_alpha/beta_dom_sf"/>
</dbReference>